<dbReference type="EMBL" id="WPCR01000013">
    <property type="protein sequence ID" value="NHM14894.1"/>
    <property type="molecule type" value="Genomic_DNA"/>
</dbReference>
<dbReference type="RefSeq" id="WP_166340336.1">
    <property type="nucleotide sequence ID" value="NZ_CP072829.1"/>
</dbReference>
<dbReference type="SUPFAM" id="SSF47413">
    <property type="entry name" value="lambda repressor-like DNA-binding domains"/>
    <property type="match status" value="1"/>
</dbReference>
<protein>
    <submittedName>
        <fullName evidence="4">Helix-turn-helix domain-containing protein</fullName>
    </submittedName>
    <submittedName>
        <fullName evidence="5">Helix-turn-helix transcriptional regulator</fullName>
    </submittedName>
</protein>
<gene>
    <name evidence="4" type="ORF">GMI68_09025</name>
    <name evidence="5" type="ORF">J7S26_06765</name>
</gene>
<evidence type="ECO:0000313" key="7">
    <source>
        <dbReference type="Proteomes" id="UP000671910"/>
    </source>
</evidence>
<dbReference type="PANTHER" id="PTHR46558:SF4">
    <property type="entry name" value="DNA-BIDING PHAGE PROTEIN"/>
    <property type="match status" value="1"/>
</dbReference>
<dbReference type="GO" id="GO:0003677">
    <property type="term" value="F:DNA binding"/>
    <property type="evidence" value="ECO:0007669"/>
    <property type="project" value="UniProtKB-KW"/>
</dbReference>
<proteinExistence type="predicted"/>
<feature type="transmembrane region" description="Helical" evidence="2">
    <location>
        <begin position="99"/>
        <end position="116"/>
    </location>
</feature>
<keyword evidence="2" id="KW-1133">Transmembrane helix</keyword>
<dbReference type="InterPro" id="IPR001387">
    <property type="entry name" value="Cro/C1-type_HTH"/>
</dbReference>
<keyword evidence="1" id="KW-0238">DNA-binding</keyword>
<dbReference type="CDD" id="cd00093">
    <property type="entry name" value="HTH_XRE"/>
    <property type="match status" value="1"/>
</dbReference>
<dbReference type="Pfam" id="PF12844">
    <property type="entry name" value="HTH_19"/>
    <property type="match status" value="1"/>
</dbReference>
<evidence type="ECO:0000256" key="2">
    <source>
        <dbReference type="SAM" id="Phobius"/>
    </source>
</evidence>
<reference evidence="4 6" key="1">
    <citation type="submission" date="2019-11" db="EMBL/GenBank/DDBJ databases">
        <title>Eggerthellaceae novel genus isolated from the rectal contents of marmort.</title>
        <authorList>
            <person name="Zhang G."/>
        </authorList>
    </citation>
    <scope>NUCLEOTIDE SEQUENCE [LARGE SCALE GENOMIC DNA]</scope>
    <source>
        <strain evidence="4">Zg-886</strain>
        <strain evidence="6">zg-886</strain>
    </source>
</reference>
<dbReference type="Gene3D" id="1.10.260.40">
    <property type="entry name" value="lambda repressor-like DNA-binding domains"/>
    <property type="match status" value="1"/>
</dbReference>
<dbReference type="InterPro" id="IPR010982">
    <property type="entry name" value="Lambda_DNA-bd_dom_sf"/>
</dbReference>
<keyword evidence="2" id="KW-0472">Membrane</keyword>
<dbReference type="SMART" id="SM00530">
    <property type="entry name" value="HTH_XRE"/>
    <property type="match status" value="1"/>
</dbReference>
<dbReference type="Proteomes" id="UP000671910">
    <property type="component" value="Chromosome"/>
</dbReference>
<dbReference type="PROSITE" id="PS50943">
    <property type="entry name" value="HTH_CROC1"/>
    <property type="match status" value="1"/>
</dbReference>
<dbReference type="EMBL" id="CP072829">
    <property type="protein sequence ID" value="QTU84057.1"/>
    <property type="molecule type" value="Genomic_DNA"/>
</dbReference>
<sequence length="155" mass="17079">MNQAAIGAFIAAKRHERNLTQEQLAEKLGVSNKTISKWENGRCMPDYSVVQPLCLELGITIAELMDGEEKEHGNIRVFDEQQALDLLERIQRLEQQRQLLYGLMLVVAGIAMMALTGLPHESSPINDFLSGVTTGVASAATIVGVYAVARTFHKQ</sequence>
<dbReference type="PANTHER" id="PTHR46558">
    <property type="entry name" value="TRACRIPTIONAL REGULATORY PROTEIN-RELATED-RELATED"/>
    <property type="match status" value="1"/>
</dbReference>
<evidence type="ECO:0000256" key="1">
    <source>
        <dbReference type="ARBA" id="ARBA00023125"/>
    </source>
</evidence>
<evidence type="ECO:0000313" key="6">
    <source>
        <dbReference type="Proteomes" id="UP000636394"/>
    </source>
</evidence>
<name>A0A9E6MQF3_9ACTN</name>
<keyword evidence="6" id="KW-1185">Reference proteome</keyword>
<keyword evidence="2" id="KW-0812">Transmembrane</keyword>
<dbReference type="KEGG" id="ebz:J7S26_06765"/>
<reference evidence="5" key="2">
    <citation type="submission" date="2021-04" db="EMBL/GenBank/DDBJ databases">
        <title>Novel species in family Eggerthellaceae.</title>
        <authorList>
            <person name="Zhang G."/>
        </authorList>
    </citation>
    <scope>NUCLEOTIDE SEQUENCE</scope>
    <source>
        <strain evidence="5">Zg-886</strain>
    </source>
</reference>
<dbReference type="AlphaFoldDB" id="A0A9E6MQF3"/>
<organism evidence="5 7">
    <name type="scientific">Xiamenia xianingshaonis</name>
    <dbReference type="NCBI Taxonomy" id="2682776"/>
    <lineage>
        <taxon>Bacteria</taxon>
        <taxon>Bacillati</taxon>
        <taxon>Actinomycetota</taxon>
        <taxon>Coriobacteriia</taxon>
        <taxon>Eggerthellales</taxon>
        <taxon>Eggerthellaceae</taxon>
        <taxon>Xiamenia</taxon>
    </lineage>
</organism>
<accession>A0A9E6MQF3</accession>
<feature type="domain" description="HTH cro/C1-type" evidence="3">
    <location>
        <begin position="10"/>
        <end position="64"/>
    </location>
</feature>
<evidence type="ECO:0000259" key="3">
    <source>
        <dbReference type="PROSITE" id="PS50943"/>
    </source>
</evidence>
<dbReference type="Proteomes" id="UP000636394">
    <property type="component" value="Unassembled WGS sequence"/>
</dbReference>
<evidence type="ECO:0000313" key="4">
    <source>
        <dbReference type="EMBL" id="NHM14894.1"/>
    </source>
</evidence>
<evidence type="ECO:0000313" key="5">
    <source>
        <dbReference type="EMBL" id="QTU84057.1"/>
    </source>
</evidence>
<feature type="transmembrane region" description="Helical" evidence="2">
    <location>
        <begin position="128"/>
        <end position="149"/>
    </location>
</feature>